<sequence>MKILDWYILKSFLKTFFFLLLIFSMITLAIDASEKSEDFVRSGLTFSEIVTKYYYGFLPHIIALLFPVFVLIAVVFFTSKLALRSEIVAMLSVGMSLNRILRPYWVGGIFLALMLGLANHYLIPVANIIRTNFENKYVDMGNIAKQQRQYLNNIHFRVDTYTYAGMRNYDTTTKIGNGFFLEKVKNNQVFYNLRSESILWDTAKKQWKLENAVERKINGLDEEIKTLANYYLKMGYLPSDISEDDFKKDKLKTPALTRFIKQEQIRGSEGVNAIKFERYRRDASAVSVIVMTMIAAILACRKIRGGSGFHLALAFIIGVTFIVVDKFSMVFSTKGNLPPMIAAWIPNVIFAVIAWRLYKRAPK</sequence>
<proteinExistence type="predicted"/>
<gene>
    <name evidence="7" type="ORF">ESA94_16855</name>
</gene>
<reference evidence="7 8" key="1">
    <citation type="submission" date="2019-01" db="EMBL/GenBank/DDBJ databases">
        <title>Lacibacter sp. strain TTM-7.</title>
        <authorList>
            <person name="Chen W.-M."/>
        </authorList>
    </citation>
    <scope>NUCLEOTIDE SEQUENCE [LARGE SCALE GENOMIC DNA]</scope>
    <source>
        <strain evidence="7 8">TTM-7</strain>
    </source>
</reference>
<evidence type="ECO:0000256" key="5">
    <source>
        <dbReference type="ARBA" id="ARBA00023136"/>
    </source>
</evidence>
<accession>A0A4Q1CEM3</accession>
<dbReference type="AlphaFoldDB" id="A0A4Q1CEM3"/>
<comment type="caution">
    <text evidence="7">The sequence shown here is derived from an EMBL/GenBank/DDBJ whole genome shotgun (WGS) entry which is preliminary data.</text>
</comment>
<evidence type="ECO:0000313" key="8">
    <source>
        <dbReference type="Proteomes" id="UP000290204"/>
    </source>
</evidence>
<keyword evidence="2" id="KW-1003">Cell membrane</keyword>
<dbReference type="PANTHER" id="PTHR33529:SF8">
    <property type="entry name" value="PERMEASE, YJGP_YJGQ FAMILY"/>
    <property type="match status" value="1"/>
</dbReference>
<dbReference type="Proteomes" id="UP000290204">
    <property type="component" value="Unassembled WGS sequence"/>
</dbReference>
<keyword evidence="8" id="KW-1185">Reference proteome</keyword>
<dbReference type="GO" id="GO:0015920">
    <property type="term" value="P:lipopolysaccharide transport"/>
    <property type="evidence" value="ECO:0007669"/>
    <property type="project" value="TreeGrafter"/>
</dbReference>
<feature type="transmembrane region" description="Helical" evidence="6">
    <location>
        <begin position="12"/>
        <end position="33"/>
    </location>
</feature>
<evidence type="ECO:0000256" key="6">
    <source>
        <dbReference type="SAM" id="Phobius"/>
    </source>
</evidence>
<evidence type="ECO:0000256" key="3">
    <source>
        <dbReference type="ARBA" id="ARBA00022692"/>
    </source>
</evidence>
<feature type="transmembrane region" description="Helical" evidence="6">
    <location>
        <begin position="312"/>
        <end position="331"/>
    </location>
</feature>
<dbReference type="Pfam" id="PF03739">
    <property type="entry name" value="LptF_LptG"/>
    <property type="match status" value="1"/>
</dbReference>
<dbReference type="OrthoDB" id="9807977at2"/>
<feature type="transmembrane region" description="Helical" evidence="6">
    <location>
        <begin position="337"/>
        <end position="358"/>
    </location>
</feature>
<comment type="subcellular location">
    <subcellularLocation>
        <location evidence="1">Cell membrane</location>
        <topology evidence="1">Multi-pass membrane protein</topology>
    </subcellularLocation>
</comment>
<name>A0A4Q1CEM3_9BACT</name>
<organism evidence="7 8">
    <name type="scientific">Lacibacter luteus</name>
    <dbReference type="NCBI Taxonomy" id="2508719"/>
    <lineage>
        <taxon>Bacteria</taxon>
        <taxon>Pseudomonadati</taxon>
        <taxon>Bacteroidota</taxon>
        <taxon>Chitinophagia</taxon>
        <taxon>Chitinophagales</taxon>
        <taxon>Chitinophagaceae</taxon>
        <taxon>Lacibacter</taxon>
    </lineage>
</organism>
<feature type="transmembrane region" description="Helical" evidence="6">
    <location>
        <begin position="104"/>
        <end position="123"/>
    </location>
</feature>
<keyword evidence="4 6" id="KW-1133">Transmembrane helix</keyword>
<feature type="transmembrane region" description="Helical" evidence="6">
    <location>
        <begin position="53"/>
        <end position="83"/>
    </location>
</feature>
<keyword evidence="3 6" id="KW-0812">Transmembrane</keyword>
<feature type="transmembrane region" description="Helical" evidence="6">
    <location>
        <begin position="283"/>
        <end position="300"/>
    </location>
</feature>
<dbReference type="InterPro" id="IPR005495">
    <property type="entry name" value="LptG/LptF_permease"/>
</dbReference>
<dbReference type="GO" id="GO:0043190">
    <property type="term" value="C:ATP-binding cassette (ABC) transporter complex"/>
    <property type="evidence" value="ECO:0007669"/>
    <property type="project" value="TreeGrafter"/>
</dbReference>
<protein>
    <submittedName>
        <fullName evidence="7">YjgP/YjgQ family permease</fullName>
    </submittedName>
</protein>
<evidence type="ECO:0000256" key="1">
    <source>
        <dbReference type="ARBA" id="ARBA00004651"/>
    </source>
</evidence>
<evidence type="ECO:0000313" key="7">
    <source>
        <dbReference type="EMBL" id="RXK58316.1"/>
    </source>
</evidence>
<dbReference type="PANTHER" id="PTHR33529">
    <property type="entry name" value="SLR0882 PROTEIN-RELATED"/>
    <property type="match status" value="1"/>
</dbReference>
<evidence type="ECO:0000256" key="2">
    <source>
        <dbReference type="ARBA" id="ARBA00022475"/>
    </source>
</evidence>
<dbReference type="RefSeq" id="WP_129132116.1">
    <property type="nucleotide sequence ID" value="NZ_SDHW01000006.1"/>
</dbReference>
<evidence type="ECO:0000256" key="4">
    <source>
        <dbReference type="ARBA" id="ARBA00022989"/>
    </source>
</evidence>
<keyword evidence="5 6" id="KW-0472">Membrane</keyword>
<dbReference type="EMBL" id="SDHW01000006">
    <property type="protein sequence ID" value="RXK58316.1"/>
    <property type="molecule type" value="Genomic_DNA"/>
</dbReference>